<evidence type="ECO:0000313" key="2">
    <source>
        <dbReference type="Proteomes" id="UP000199110"/>
    </source>
</evidence>
<dbReference type="AlphaFoldDB" id="A0A1I3NR31"/>
<reference evidence="1 2" key="1">
    <citation type="submission" date="2016-10" db="EMBL/GenBank/DDBJ databases">
        <authorList>
            <person name="de Groot N.N."/>
        </authorList>
    </citation>
    <scope>NUCLEOTIDE SEQUENCE [LARGE SCALE GENOMIC DNA]</scope>
    <source>
        <strain evidence="1 2">DSM 19073</strain>
    </source>
</reference>
<protein>
    <recommendedName>
        <fullName evidence="3">DUF3800 domain-containing protein</fullName>
    </recommendedName>
</protein>
<gene>
    <name evidence="1" type="ORF">SAMN04488095_2229</name>
</gene>
<keyword evidence="2" id="KW-1185">Reference proteome</keyword>
<sequence>MAKRHYIIYSDESDRKGKYFSNFFGGVLMKAEDREDIEALLAAKKIELNLNREIKWEKVTKNYLEKYKEFITYYFTFVATSRLRIRVMFTQNMHVPKGLSREQMDEQYLRLYYQFYKHAFGIKYSNPNSLDRVYFHIFPDQLPESQAKIDAFKTRVSNIPNSYDMRGSNLNIPRRHITDIDSSQHAILQGLDIILGAMCAQLNGKLYAKPDGAKRRGKRTIAKEKLYRHINAEIQAITPRLFNVGTNTGSPNGPQDRWSDPYRHWLFKPSDHDVDLTLAKRGNKEN</sequence>
<dbReference type="OrthoDB" id="248333at2"/>
<evidence type="ECO:0000313" key="1">
    <source>
        <dbReference type="EMBL" id="SFJ11741.1"/>
    </source>
</evidence>
<dbReference type="InterPro" id="IPR024524">
    <property type="entry name" value="DUF3800"/>
</dbReference>
<name>A0A1I3NR31_9RHOB</name>
<dbReference type="RefSeq" id="WP_092780176.1">
    <property type="nucleotide sequence ID" value="NZ_FORA01000002.1"/>
</dbReference>
<dbReference type="EMBL" id="FORA01000002">
    <property type="protein sequence ID" value="SFJ11741.1"/>
    <property type="molecule type" value="Genomic_DNA"/>
</dbReference>
<organism evidence="1 2">
    <name type="scientific">Jannaschia pohangensis</name>
    <dbReference type="NCBI Taxonomy" id="390807"/>
    <lineage>
        <taxon>Bacteria</taxon>
        <taxon>Pseudomonadati</taxon>
        <taxon>Pseudomonadota</taxon>
        <taxon>Alphaproteobacteria</taxon>
        <taxon>Rhodobacterales</taxon>
        <taxon>Roseobacteraceae</taxon>
        <taxon>Jannaschia</taxon>
    </lineage>
</organism>
<dbReference type="Pfam" id="PF12686">
    <property type="entry name" value="DUF3800"/>
    <property type="match status" value="1"/>
</dbReference>
<accession>A0A1I3NR31</accession>
<proteinExistence type="predicted"/>
<dbReference type="Proteomes" id="UP000199110">
    <property type="component" value="Unassembled WGS sequence"/>
</dbReference>
<evidence type="ECO:0008006" key="3">
    <source>
        <dbReference type="Google" id="ProtNLM"/>
    </source>
</evidence>